<protein>
    <submittedName>
        <fullName evidence="2">Uncharacterized protein</fullName>
    </submittedName>
</protein>
<feature type="compositionally biased region" description="Basic and acidic residues" evidence="1">
    <location>
        <begin position="89"/>
        <end position="112"/>
    </location>
</feature>
<proteinExistence type="predicted"/>
<dbReference type="Proteomes" id="UP001498476">
    <property type="component" value="Unassembled WGS sequence"/>
</dbReference>
<evidence type="ECO:0000313" key="3">
    <source>
        <dbReference type="Proteomes" id="UP001498476"/>
    </source>
</evidence>
<reference evidence="2 3" key="1">
    <citation type="journal article" date="2025" name="Microbiol. Resour. Announc.">
        <title>Draft genome sequences for Neonectria magnoliae and Neonectria punicea, canker pathogens of Liriodendron tulipifera and Acer saccharum in West Virginia.</title>
        <authorList>
            <person name="Petronek H.M."/>
            <person name="Kasson M.T."/>
            <person name="Metheny A.M."/>
            <person name="Stauder C.M."/>
            <person name="Lovett B."/>
            <person name="Lynch S.C."/>
            <person name="Garnas J.R."/>
            <person name="Kasson L.R."/>
            <person name="Stajich J.E."/>
        </authorList>
    </citation>
    <scope>NUCLEOTIDE SEQUENCE [LARGE SCALE GENOMIC DNA]</scope>
    <source>
        <strain evidence="2 3">NRRL 64653</strain>
    </source>
</reference>
<sequence length="182" mass="19744">MDPLAESKDAGTQTTANPLMPPAKQQRILIWRTEVASALSLPAPSLASSHSDESASSSSSAAASPGPGPSSPSRPRGFWKRLSWRFSSRHRDDPAASPDAERTSMYREDRPRKGTASHHVDDEDEGGLPNKISDDDRAGNGLRDKQERLQRAARLLNKGIHEDEGATAIKAHRSRHGQHSLA</sequence>
<feature type="compositionally biased region" description="Low complexity" evidence="1">
    <location>
        <begin position="42"/>
        <end position="65"/>
    </location>
</feature>
<feature type="region of interest" description="Disordered" evidence="1">
    <location>
        <begin position="42"/>
        <end position="182"/>
    </location>
</feature>
<evidence type="ECO:0000313" key="2">
    <source>
        <dbReference type="EMBL" id="KAK7408149.1"/>
    </source>
</evidence>
<comment type="caution">
    <text evidence="2">The sequence shown here is derived from an EMBL/GenBank/DDBJ whole genome shotgun (WGS) entry which is preliminary data.</text>
</comment>
<evidence type="ECO:0000256" key="1">
    <source>
        <dbReference type="SAM" id="MobiDB-lite"/>
    </source>
</evidence>
<organism evidence="2 3">
    <name type="scientific">Neonectria punicea</name>
    <dbReference type="NCBI Taxonomy" id="979145"/>
    <lineage>
        <taxon>Eukaryota</taxon>
        <taxon>Fungi</taxon>
        <taxon>Dikarya</taxon>
        <taxon>Ascomycota</taxon>
        <taxon>Pezizomycotina</taxon>
        <taxon>Sordariomycetes</taxon>
        <taxon>Hypocreomycetidae</taxon>
        <taxon>Hypocreales</taxon>
        <taxon>Nectriaceae</taxon>
        <taxon>Neonectria</taxon>
    </lineage>
</organism>
<feature type="compositionally biased region" description="Basic and acidic residues" evidence="1">
    <location>
        <begin position="132"/>
        <end position="150"/>
    </location>
</feature>
<name>A0ABR1GRX4_9HYPO</name>
<keyword evidence="3" id="KW-1185">Reference proteome</keyword>
<accession>A0ABR1GRX4</accession>
<feature type="region of interest" description="Disordered" evidence="1">
    <location>
        <begin position="1"/>
        <end position="25"/>
    </location>
</feature>
<feature type="compositionally biased region" description="Basic residues" evidence="1">
    <location>
        <begin position="170"/>
        <end position="182"/>
    </location>
</feature>
<dbReference type="EMBL" id="JAZAVJ010000197">
    <property type="protein sequence ID" value="KAK7408149.1"/>
    <property type="molecule type" value="Genomic_DNA"/>
</dbReference>
<gene>
    <name evidence="2" type="ORF">QQX98_009678</name>
</gene>